<dbReference type="STRING" id="454130.A0A0U5HG52"/>
<keyword evidence="1" id="KW-0732">Signal</keyword>
<name>A0A0U5HG52_ASPCI</name>
<accession>A0A0U5HG52</accession>
<evidence type="ECO:0000313" key="3">
    <source>
        <dbReference type="Proteomes" id="UP000054771"/>
    </source>
</evidence>
<dbReference type="OMA" id="CKKHEDY"/>
<evidence type="ECO:0000313" key="2">
    <source>
        <dbReference type="EMBL" id="CEN60332.1"/>
    </source>
</evidence>
<feature type="signal peptide" evidence="1">
    <location>
        <begin position="1"/>
        <end position="22"/>
    </location>
</feature>
<sequence>MHFPIFTTTLTPLLLLSATTTALNFNLRQTFIPLPACLNVRTVLEATDTSAVVTSLFTEICSASNSQPLPVDLISYNAQIRPFLESVVTTETANMGAPQLAPSYLVLIDALFDLARTRCGLDAFESDVCAADQAALAPVGDCIRRNGWQVAIRNALRILPLFSLDACNRQVEFFGRDEVVDVLVPQYARQFAAERQAAR</sequence>
<dbReference type="OrthoDB" id="4344116at2759"/>
<evidence type="ECO:0000256" key="1">
    <source>
        <dbReference type="SAM" id="SignalP"/>
    </source>
</evidence>
<protein>
    <submittedName>
        <fullName evidence="2">Uncharacterized protein</fullName>
    </submittedName>
</protein>
<proteinExistence type="predicted"/>
<organism evidence="2 3">
    <name type="scientific">Aspergillus calidoustus</name>
    <dbReference type="NCBI Taxonomy" id="454130"/>
    <lineage>
        <taxon>Eukaryota</taxon>
        <taxon>Fungi</taxon>
        <taxon>Dikarya</taxon>
        <taxon>Ascomycota</taxon>
        <taxon>Pezizomycotina</taxon>
        <taxon>Eurotiomycetes</taxon>
        <taxon>Eurotiomycetidae</taxon>
        <taxon>Eurotiales</taxon>
        <taxon>Aspergillaceae</taxon>
        <taxon>Aspergillus</taxon>
        <taxon>Aspergillus subgen. Nidulantes</taxon>
    </lineage>
</organism>
<reference evidence="3" key="1">
    <citation type="journal article" date="2016" name="Genome Announc.">
        <title>Draft genome sequences of fungus Aspergillus calidoustus.</title>
        <authorList>
            <person name="Horn F."/>
            <person name="Linde J."/>
            <person name="Mattern D.J."/>
            <person name="Walther G."/>
            <person name="Guthke R."/>
            <person name="Scherlach K."/>
            <person name="Martin K."/>
            <person name="Brakhage A.A."/>
            <person name="Petzke L."/>
            <person name="Valiante V."/>
        </authorList>
    </citation>
    <scope>NUCLEOTIDE SEQUENCE [LARGE SCALE GENOMIC DNA]</scope>
    <source>
        <strain evidence="3">SF006504</strain>
    </source>
</reference>
<dbReference type="AlphaFoldDB" id="A0A0U5HG52"/>
<dbReference type="EMBL" id="CDMC01000002">
    <property type="protein sequence ID" value="CEN60332.1"/>
    <property type="molecule type" value="Genomic_DNA"/>
</dbReference>
<keyword evidence="3" id="KW-1185">Reference proteome</keyword>
<dbReference type="Proteomes" id="UP000054771">
    <property type="component" value="Unassembled WGS sequence"/>
</dbReference>
<gene>
    <name evidence="2" type="ORF">ASPCAL02773</name>
</gene>
<feature type="chain" id="PRO_5006858697" evidence="1">
    <location>
        <begin position="23"/>
        <end position="199"/>
    </location>
</feature>